<keyword evidence="2" id="KW-1185">Reference proteome</keyword>
<reference evidence="1" key="1">
    <citation type="submission" date="2021-06" db="EMBL/GenBank/DDBJ databases">
        <authorList>
            <person name="Kallberg Y."/>
            <person name="Tangrot J."/>
            <person name="Rosling A."/>
        </authorList>
    </citation>
    <scope>NUCLEOTIDE SEQUENCE</scope>
    <source>
        <strain evidence="1">AZ414A</strain>
    </source>
</reference>
<name>A0A9N9B0Z5_9GLOM</name>
<sequence length="81" mass="9609">LSIKDEPKLSLNLPINDKPKINNEEVSIQLKIYLQEEWEKCLRQWTVDHGKDPDVFITITEKDGDLIYIYCNRLYSDIDKI</sequence>
<feature type="non-terminal residue" evidence="1">
    <location>
        <position position="1"/>
    </location>
</feature>
<protein>
    <submittedName>
        <fullName evidence="1">11672_t:CDS:1</fullName>
    </submittedName>
</protein>
<proteinExistence type="predicted"/>
<dbReference type="Proteomes" id="UP000789706">
    <property type="component" value="Unassembled WGS sequence"/>
</dbReference>
<dbReference type="AlphaFoldDB" id="A0A9N9B0Z5"/>
<accession>A0A9N9B0Z5</accession>
<evidence type="ECO:0000313" key="1">
    <source>
        <dbReference type="EMBL" id="CAG8547281.1"/>
    </source>
</evidence>
<dbReference type="EMBL" id="CAJVPK010000765">
    <property type="protein sequence ID" value="CAG8547281.1"/>
    <property type="molecule type" value="Genomic_DNA"/>
</dbReference>
<organism evidence="1 2">
    <name type="scientific">Diversispora eburnea</name>
    <dbReference type="NCBI Taxonomy" id="1213867"/>
    <lineage>
        <taxon>Eukaryota</taxon>
        <taxon>Fungi</taxon>
        <taxon>Fungi incertae sedis</taxon>
        <taxon>Mucoromycota</taxon>
        <taxon>Glomeromycotina</taxon>
        <taxon>Glomeromycetes</taxon>
        <taxon>Diversisporales</taxon>
        <taxon>Diversisporaceae</taxon>
        <taxon>Diversispora</taxon>
    </lineage>
</organism>
<evidence type="ECO:0000313" key="2">
    <source>
        <dbReference type="Proteomes" id="UP000789706"/>
    </source>
</evidence>
<comment type="caution">
    <text evidence="1">The sequence shown here is derived from an EMBL/GenBank/DDBJ whole genome shotgun (WGS) entry which is preliminary data.</text>
</comment>
<gene>
    <name evidence="1" type="ORF">DEBURN_LOCUS6921</name>
</gene>